<dbReference type="EMBL" id="JBHMBC010000039">
    <property type="protein sequence ID" value="MFB9821964.1"/>
    <property type="molecule type" value="Genomic_DNA"/>
</dbReference>
<name>A0ABV5Y4N9_ARTRM</name>
<dbReference type="Proteomes" id="UP001589702">
    <property type="component" value="Unassembled WGS sequence"/>
</dbReference>
<evidence type="ECO:0000313" key="2">
    <source>
        <dbReference type="Proteomes" id="UP001589702"/>
    </source>
</evidence>
<organism evidence="1 2">
    <name type="scientific">Arthrobacter ramosus</name>
    <dbReference type="NCBI Taxonomy" id="1672"/>
    <lineage>
        <taxon>Bacteria</taxon>
        <taxon>Bacillati</taxon>
        <taxon>Actinomycetota</taxon>
        <taxon>Actinomycetes</taxon>
        <taxon>Micrococcales</taxon>
        <taxon>Micrococcaceae</taxon>
        <taxon>Arthrobacter</taxon>
    </lineage>
</organism>
<gene>
    <name evidence="1" type="ORF">ACFFP1_21040</name>
</gene>
<proteinExistence type="predicted"/>
<sequence>MLVEQLRVLEADDPLFILIGTKTAVAFKQRRSALAEVLGLLDVRSVDSRHYLAATRTDE</sequence>
<keyword evidence="2" id="KW-1185">Reference proteome</keyword>
<evidence type="ECO:0000313" key="1">
    <source>
        <dbReference type="EMBL" id="MFB9821964.1"/>
    </source>
</evidence>
<accession>A0ABV5Y4N9</accession>
<reference evidence="1 2" key="1">
    <citation type="submission" date="2024-09" db="EMBL/GenBank/DDBJ databases">
        <authorList>
            <person name="Sun Q."/>
            <person name="Mori K."/>
        </authorList>
    </citation>
    <scope>NUCLEOTIDE SEQUENCE [LARGE SCALE GENOMIC DNA]</scope>
    <source>
        <strain evidence="1 2">JCM 1334</strain>
    </source>
</reference>
<dbReference type="RefSeq" id="WP_234750337.1">
    <property type="nucleotide sequence ID" value="NZ_BAAAWN010000001.1"/>
</dbReference>
<protein>
    <submittedName>
        <fullName evidence="1">Uncharacterized protein</fullName>
    </submittedName>
</protein>
<comment type="caution">
    <text evidence="1">The sequence shown here is derived from an EMBL/GenBank/DDBJ whole genome shotgun (WGS) entry which is preliminary data.</text>
</comment>